<evidence type="ECO:0008006" key="3">
    <source>
        <dbReference type="Google" id="ProtNLM"/>
    </source>
</evidence>
<dbReference type="GeneID" id="93301484"/>
<sequence length="125" mass="13900">MDGLHTVSGIGELRLKHDAQLVQKDPSSSFADMLRDKLNQEGSVRFSRHAAERIAQRGADISEGLLENLNKAVETARDKGARDTVIISRDDVFIVNIPHNVVVTMVPYQEMKENIFTNIDSAVLI</sequence>
<evidence type="ECO:0000313" key="2">
    <source>
        <dbReference type="Proteomes" id="UP000095003"/>
    </source>
</evidence>
<name>A0A1E3AJC0_9FIRM</name>
<dbReference type="PATRIC" id="fig|1432052.3.peg.6224"/>
<reference evidence="1 2" key="1">
    <citation type="submission" date="2016-07" db="EMBL/GenBank/DDBJ databases">
        <title>Characterization of isolates of Eisenbergiella tayi derived from blood cultures, using whole genome sequencing.</title>
        <authorList>
            <person name="Burdz T."/>
            <person name="Wiebe D."/>
            <person name="Huynh C."/>
            <person name="Bernard K."/>
        </authorList>
    </citation>
    <scope>NUCLEOTIDE SEQUENCE [LARGE SCALE GENOMIC DNA]</scope>
    <source>
        <strain evidence="1 2">NML 120489</strain>
    </source>
</reference>
<organism evidence="1 2">
    <name type="scientific">Eisenbergiella tayi</name>
    <dbReference type="NCBI Taxonomy" id="1432052"/>
    <lineage>
        <taxon>Bacteria</taxon>
        <taxon>Bacillati</taxon>
        <taxon>Bacillota</taxon>
        <taxon>Clostridia</taxon>
        <taxon>Lachnospirales</taxon>
        <taxon>Lachnospiraceae</taxon>
        <taxon>Eisenbergiella</taxon>
    </lineage>
</organism>
<dbReference type="Pfam" id="PF12611">
    <property type="entry name" value="Flagellar_put"/>
    <property type="match status" value="1"/>
</dbReference>
<comment type="caution">
    <text evidence="1">The sequence shown here is derived from an EMBL/GenBank/DDBJ whole genome shotgun (WGS) entry which is preliminary data.</text>
</comment>
<protein>
    <recommendedName>
        <fullName evidence="3">Flagellar biosynthesis protein</fullName>
    </recommendedName>
</protein>
<accession>A0A1E3AJC0</accession>
<dbReference type="RefSeq" id="WP_081330204.1">
    <property type="nucleotide sequence ID" value="NZ_DBFYTC010000235.1"/>
</dbReference>
<dbReference type="Proteomes" id="UP000095003">
    <property type="component" value="Unassembled WGS sequence"/>
</dbReference>
<dbReference type="EMBL" id="MCGI01000006">
    <property type="protein sequence ID" value="ODM08296.1"/>
    <property type="molecule type" value="Genomic_DNA"/>
</dbReference>
<dbReference type="InterPro" id="IPR013367">
    <property type="entry name" value="Flagellar_put"/>
</dbReference>
<dbReference type="NCBIfam" id="TIGR02530">
    <property type="entry name" value="flg_new"/>
    <property type="match status" value="1"/>
</dbReference>
<evidence type="ECO:0000313" key="1">
    <source>
        <dbReference type="EMBL" id="ODM08296.1"/>
    </source>
</evidence>
<proteinExistence type="predicted"/>
<gene>
    <name evidence="1" type="ORF">BEH84_05621</name>
</gene>
<dbReference type="AlphaFoldDB" id="A0A1E3AJC0"/>